<dbReference type="PANTHER" id="PTHR14255">
    <property type="entry name" value="CEREBLON"/>
    <property type="match status" value="1"/>
</dbReference>
<dbReference type="AlphaFoldDB" id="A0A833T3X6"/>
<sequence length="131" mass="14016">MVAGMFAVGGGIITGPIKIEMGIVPEVASSTMALMILFSSAAVTAKFAVFDMIAWDWALLFFVRRTGRQSIIILCISASVTIGTLLMAYQAIKATTDDAGSHFSVDICSYESQAEQKNPNMPWTQVVSDTA</sequence>
<accession>A0A833T3X6</accession>
<comment type="caution">
    <text evidence="2">The sequence shown here is derived from an EMBL/GenBank/DDBJ whole genome shotgun (WGS) entry which is preliminary data.</text>
</comment>
<feature type="transmembrane region" description="Helical" evidence="1">
    <location>
        <begin position="71"/>
        <end position="92"/>
    </location>
</feature>
<keyword evidence="4" id="KW-1185">Reference proteome</keyword>
<proteinExistence type="predicted"/>
<dbReference type="PANTHER" id="PTHR14255:SF3">
    <property type="entry name" value="SULFITE EXPORTER TAUE_SAFE FAMILY PROTEIN 5-RELATED"/>
    <property type="match status" value="1"/>
</dbReference>
<organism evidence="2 4">
    <name type="scientific">Phytophthora infestans</name>
    <name type="common">Potato late blight agent</name>
    <name type="synonym">Botrytis infestans</name>
    <dbReference type="NCBI Taxonomy" id="4787"/>
    <lineage>
        <taxon>Eukaryota</taxon>
        <taxon>Sar</taxon>
        <taxon>Stramenopiles</taxon>
        <taxon>Oomycota</taxon>
        <taxon>Peronosporomycetes</taxon>
        <taxon>Peronosporales</taxon>
        <taxon>Peronosporaceae</taxon>
        <taxon>Phytophthora</taxon>
    </lineage>
</organism>
<protein>
    <submittedName>
        <fullName evidence="2">Uncharacterized protein</fullName>
    </submittedName>
</protein>
<keyword evidence="1" id="KW-0472">Membrane</keyword>
<evidence type="ECO:0000256" key="1">
    <source>
        <dbReference type="SAM" id="Phobius"/>
    </source>
</evidence>
<keyword evidence="1" id="KW-1133">Transmembrane helix</keyword>
<dbReference type="Proteomes" id="UP000602510">
    <property type="component" value="Unassembled WGS sequence"/>
</dbReference>
<dbReference type="GO" id="GO:0031464">
    <property type="term" value="C:Cul4A-RING E3 ubiquitin ligase complex"/>
    <property type="evidence" value="ECO:0007669"/>
    <property type="project" value="TreeGrafter"/>
</dbReference>
<name>A0A833T3X6_PHYIN</name>
<dbReference type="EMBL" id="JAACNO010002359">
    <property type="protein sequence ID" value="KAF4133794.1"/>
    <property type="molecule type" value="Genomic_DNA"/>
</dbReference>
<dbReference type="Proteomes" id="UP000704712">
    <property type="component" value="Unassembled WGS sequence"/>
</dbReference>
<reference evidence="2" key="1">
    <citation type="submission" date="2020-04" db="EMBL/GenBank/DDBJ databases">
        <title>Hybrid Assembly of Korean Phytophthora infestans isolates.</title>
        <authorList>
            <person name="Prokchorchik M."/>
            <person name="Lee Y."/>
            <person name="Seo J."/>
            <person name="Cho J.-H."/>
            <person name="Park Y.-E."/>
            <person name="Jang D.-C."/>
            <person name="Im J.-S."/>
            <person name="Choi J.-G."/>
            <person name="Park H.-J."/>
            <person name="Lee G.-B."/>
            <person name="Lee Y.-G."/>
            <person name="Hong S.-Y."/>
            <person name="Cho K."/>
            <person name="Sohn K.H."/>
        </authorList>
    </citation>
    <scope>NUCLEOTIDE SEQUENCE</scope>
    <source>
        <strain evidence="2">KR_1_A1</strain>
        <strain evidence="3">KR_2_A2</strain>
    </source>
</reference>
<dbReference type="GO" id="GO:0016567">
    <property type="term" value="P:protein ubiquitination"/>
    <property type="evidence" value="ECO:0007669"/>
    <property type="project" value="TreeGrafter"/>
</dbReference>
<feature type="transmembrane region" description="Helical" evidence="1">
    <location>
        <begin position="32"/>
        <end position="59"/>
    </location>
</feature>
<keyword evidence="1" id="KW-0812">Transmembrane</keyword>
<evidence type="ECO:0000313" key="2">
    <source>
        <dbReference type="EMBL" id="KAF4033416.1"/>
    </source>
</evidence>
<gene>
    <name evidence="2" type="ORF">GN244_ATG14752</name>
    <name evidence="3" type="ORF">GN958_ATG17131</name>
</gene>
<dbReference type="EMBL" id="WSZM01000423">
    <property type="protein sequence ID" value="KAF4033416.1"/>
    <property type="molecule type" value="Genomic_DNA"/>
</dbReference>
<evidence type="ECO:0000313" key="3">
    <source>
        <dbReference type="EMBL" id="KAF4133794.1"/>
    </source>
</evidence>
<evidence type="ECO:0000313" key="4">
    <source>
        <dbReference type="Proteomes" id="UP000602510"/>
    </source>
</evidence>